<dbReference type="GO" id="GO:0032259">
    <property type="term" value="P:methylation"/>
    <property type="evidence" value="ECO:0007669"/>
    <property type="project" value="UniProtKB-KW"/>
</dbReference>
<gene>
    <name evidence="5" type="ORF">ACD_3C00154G0005</name>
</gene>
<organism evidence="5">
    <name type="scientific">uncultured bacterium</name>
    <name type="common">gcode 4</name>
    <dbReference type="NCBI Taxonomy" id="1234023"/>
    <lineage>
        <taxon>Bacteria</taxon>
        <taxon>environmental samples</taxon>
    </lineage>
</organism>
<protein>
    <submittedName>
        <fullName evidence="5">Uncharacterized protein</fullName>
    </submittedName>
</protein>
<dbReference type="InterPro" id="IPR029063">
    <property type="entry name" value="SAM-dependent_MTases_sf"/>
</dbReference>
<keyword evidence="3" id="KW-0949">S-adenosyl-L-methionine</keyword>
<sequence>MIIFLFFSTIVLSIYLAVFLWLVFYFFRELKQTLSWYGIPFVPTSDHKLERFLDSVKLNSGQAFLDIGCWDGKILHAIEIRFPWVRTVWFEKSSHPYGLAIKRKEKYWCKYEVSKTDFFKSDIHDIDVIYSYMLSYLMEKIWKKIKSECRSWTILYSNSFPIPGVPIYETLIFDKDQSIYVYVVE</sequence>
<dbReference type="PANTHER" id="PTHR13610">
    <property type="entry name" value="METHYLTRANSFERASE DOMAIN-CONTAINING PROTEIN"/>
    <property type="match status" value="1"/>
</dbReference>
<keyword evidence="4" id="KW-0472">Membrane</keyword>
<dbReference type="SUPFAM" id="SSF53335">
    <property type="entry name" value="S-adenosyl-L-methionine-dependent methyltransferases"/>
    <property type="match status" value="1"/>
</dbReference>
<proteinExistence type="predicted"/>
<dbReference type="AlphaFoldDB" id="K2G0S2"/>
<comment type="caution">
    <text evidence="5">The sequence shown here is derived from an EMBL/GenBank/DDBJ whole genome shotgun (WGS) entry which is preliminary data.</text>
</comment>
<evidence type="ECO:0000256" key="4">
    <source>
        <dbReference type="SAM" id="Phobius"/>
    </source>
</evidence>
<name>K2G0S2_9BACT</name>
<keyword evidence="4" id="KW-0812">Transmembrane</keyword>
<keyword evidence="2" id="KW-0808">Transferase</keyword>
<evidence type="ECO:0000256" key="2">
    <source>
        <dbReference type="ARBA" id="ARBA00022679"/>
    </source>
</evidence>
<evidence type="ECO:0000256" key="3">
    <source>
        <dbReference type="ARBA" id="ARBA00022691"/>
    </source>
</evidence>
<feature type="transmembrane region" description="Helical" evidence="4">
    <location>
        <begin position="6"/>
        <end position="27"/>
    </location>
</feature>
<dbReference type="Gene3D" id="3.40.50.150">
    <property type="entry name" value="Vaccinia Virus protein VP39"/>
    <property type="match status" value="1"/>
</dbReference>
<reference evidence="5" key="1">
    <citation type="journal article" date="2012" name="Science">
        <title>Fermentation, hydrogen, and sulfur metabolism in multiple uncultivated bacterial phyla.</title>
        <authorList>
            <person name="Wrighton K.C."/>
            <person name="Thomas B.C."/>
            <person name="Sharon I."/>
            <person name="Miller C.S."/>
            <person name="Castelle C.J."/>
            <person name="VerBerkmoes N.C."/>
            <person name="Wilkins M.J."/>
            <person name="Hettich R.L."/>
            <person name="Lipton M.S."/>
            <person name="Williams K.H."/>
            <person name="Long P.E."/>
            <person name="Banfield J.F."/>
        </authorList>
    </citation>
    <scope>NUCLEOTIDE SEQUENCE [LARGE SCALE GENOMIC DNA]</scope>
</reference>
<dbReference type="GO" id="GO:0016279">
    <property type="term" value="F:protein-lysine N-methyltransferase activity"/>
    <property type="evidence" value="ECO:0007669"/>
    <property type="project" value="InterPro"/>
</dbReference>
<accession>K2G0S2</accession>
<dbReference type="EMBL" id="AMFJ01000428">
    <property type="protein sequence ID" value="EKE27762.1"/>
    <property type="molecule type" value="Genomic_DNA"/>
</dbReference>
<keyword evidence="1" id="KW-0489">Methyltransferase</keyword>
<evidence type="ECO:0000313" key="5">
    <source>
        <dbReference type="EMBL" id="EKE27762.1"/>
    </source>
</evidence>
<dbReference type="InterPro" id="IPR026170">
    <property type="entry name" value="FAM173A/B"/>
</dbReference>
<keyword evidence="4" id="KW-1133">Transmembrane helix</keyword>
<dbReference type="PANTHER" id="PTHR13610:SF9">
    <property type="entry name" value="FI06469P"/>
    <property type="match status" value="1"/>
</dbReference>
<evidence type="ECO:0000256" key="1">
    <source>
        <dbReference type="ARBA" id="ARBA00022603"/>
    </source>
</evidence>